<dbReference type="EMBL" id="FOLQ01000023">
    <property type="protein sequence ID" value="SFE96546.1"/>
    <property type="molecule type" value="Genomic_DNA"/>
</dbReference>
<dbReference type="AlphaFoldDB" id="A0A1I2EVP6"/>
<gene>
    <name evidence="3" type="ORF">SAMN05216167_12356</name>
</gene>
<proteinExistence type="predicted"/>
<dbReference type="OrthoDB" id="714380at2"/>
<feature type="signal peptide" evidence="2">
    <location>
        <begin position="1"/>
        <end position="22"/>
    </location>
</feature>
<dbReference type="Proteomes" id="UP000198598">
    <property type="component" value="Unassembled WGS sequence"/>
</dbReference>
<evidence type="ECO:0000256" key="2">
    <source>
        <dbReference type="SAM" id="SignalP"/>
    </source>
</evidence>
<feature type="region of interest" description="Disordered" evidence="1">
    <location>
        <begin position="45"/>
        <end position="89"/>
    </location>
</feature>
<evidence type="ECO:0000256" key="1">
    <source>
        <dbReference type="SAM" id="MobiDB-lite"/>
    </source>
</evidence>
<protein>
    <submittedName>
        <fullName evidence="3">Colicin import membrane protein</fullName>
    </submittedName>
</protein>
<evidence type="ECO:0000313" key="3">
    <source>
        <dbReference type="EMBL" id="SFE96546.1"/>
    </source>
</evidence>
<organism evidence="3 4">
    <name type="scientific">Spirosoma endophyticum</name>
    <dbReference type="NCBI Taxonomy" id="662367"/>
    <lineage>
        <taxon>Bacteria</taxon>
        <taxon>Pseudomonadati</taxon>
        <taxon>Bacteroidota</taxon>
        <taxon>Cytophagia</taxon>
        <taxon>Cytophagales</taxon>
        <taxon>Cytophagaceae</taxon>
        <taxon>Spirosoma</taxon>
    </lineage>
</organism>
<accession>A0A1I2EVP6</accession>
<keyword evidence="4" id="KW-1185">Reference proteome</keyword>
<dbReference type="RefSeq" id="WP_093833452.1">
    <property type="nucleotide sequence ID" value="NZ_FOLQ01000023.1"/>
</dbReference>
<keyword evidence="2" id="KW-0732">Signal</keyword>
<feature type="compositionally biased region" description="Basic and acidic residues" evidence="1">
    <location>
        <begin position="78"/>
        <end position="89"/>
    </location>
</feature>
<sequence length="107" mass="11694">MKQIGYSLMILWSLWLSIDGLAQSTPPTQKMSVNDRMAKARAAKAEKNALKPMPAVATDQKATSTDYKAPVVKTQKGPHGEVVHTGEKGGKFYINKNGNKTYLSSNQ</sequence>
<feature type="chain" id="PRO_5011669994" evidence="2">
    <location>
        <begin position="23"/>
        <end position="107"/>
    </location>
</feature>
<reference evidence="3 4" key="1">
    <citation type="submission" date="2016-10" db="EMBL/GenBank/DDBJ databases">
        <authorList>
            <person name="de Groot N.N."/>
        </authorList>
    </citation>
    <scope>NUCLEOTIDE SEQUENCE [LARGE SCALE GENOMIC DNA]</scope>
    <source>
        <strain evidence="3 4">DSM 26130</strain>
    </source>
</reference>
<name>A0A1I2EVP6_9BACT</name>
<evidence type="ECO:0000313" key="4">
    <source>
        <dbReference type="Proteomes" id="UP000198598"/>
    </source>
</evidence>